<reference evidence="1" key="1">
    <citation type="submission" date="2018-02" db="EMBL/GenBank/DDBJ databases">
        <title>Rhizophora mucronata_Transcriptome.</title>
        <authorList>
            <person name="Meera S.P."/>
            <person name="Sreeshan A."/>
            <person name="Augustine A."/>
        </authorList>
    </citation>
    <scope>NUCLEOTIDE SEQUENCE</scope>
    <source>
        <tissue evidence="1">Leaf</tissue>
    </source>
</reference>
<evidence type="ECO:0000313" key="1">
    <source>
        <dbReference type="EMBL" id="MBX57979.1"/>
    </source>
</evidence>
<name>A0A2P2PTP1_RHIMU</name>
<dbReference type="EMBL" id="GGEC01077495">
    <property type="protein sequence ID" value="MBX57979.1"/>
    <property type="molecule type" value="Transcribed_RNA"/>
</dbReference>
<accession>A0A2P2PTP1</accession>
<organism evidence="1">
    <name type="scientific">Rhizophora mucronata</name>
    <name type="common">Asiatic mangrove</name>
    <dbReference type="NCBI Taxonomy" id="61149"/>
    <lineage>
        <taxon>Eukaryota</taxon>
        <taxon>Viridiplantae</taxon>
        <taxon>Streptophyta</taxon>
        <taxon>Embryophyta</taxon>
        <taxon>Tracheophyta</taxon>
        <taxon>Spermatophyta</taxon>
        <taxon>Magnoliopsida</taxon>
        <taxon>eudicotyledons</taxon>
        <taxon>Gunneridae</taxon>
        <taxon>Pentapetalae</taxon>
        <taxon>rosids</taxon>
        <taxon>fabids</taxon>
        <taxon>Malpighiales</taxon>
        <taxon>Rhizophoraceae</taxon>
        <taxon>Rhizophora</taxon>
    </lineage>
</organism>
<dbReference type="AlphaFoldDB" id="A0A2P2PTP1"/>
<sequence length="45" mass="5403">MNLIKTYKHKHLLLTTDHPHLPSLLVRIEFSLFMNTKWLHIPSHT</sequence>
<proteinExistence type="predicted"/>
<protein>
    <submittedName>
        <fullName evidence="1">Uncharacterized protein</fullName>
    </submittedName>
</protein>